<dbReference type="InterPro" id="IPR002464">
    <property type="entry name" value="DNA/RNA_helicase_DEAH_CS"/>
</dbReference>
<dbReference type="PANTHER" id="PTHR13710:SF84">
    <property type="entry name" value="ATP-DEPENDENT DNA HELICASE RECS-RELATED"/>
    <property type="match status" value="1"/>
</dbReference>
<keyword evidence="2 10" id="KW-0378">Hydrolase</keyword>
<evidence type="ECO:0000256" key="3">
    <source>
        <dbReference type="ARBA" id="ARBA00022806"/>
    </source>
</evidence>
<keyword evidence="4" id="KW-0067">ATP-binding</keyword>
<keyword evidence="11" id="KW-1185">Reference proteome</keyword>
<dbReference type="InterPro" id="IPR011545">
    <property type="entry name" value="DEAD/DEAH_box_helicase_dom"/>
</dbReference>
<comment type="caution">
    <text evidence="10">The sequence shown here is derived from an EMBL/GenBank/DDBJ whole genome shotgun (WGS) entry which is preliminary data.</text>
</comment>
<dbReference type="PANTHER" id="PTHR13710">
    <property type="entry name" value="DNA HELICASE RECQ FAMILY MEMBER"/>
    <property type="match status" value="1"/>
</dbReference>
<feature type="domain" description="Helicase C-terminal" evidence="9">
    <location>
        <begin position="218"/>
        <end position="360"/>
    </location>
</feature>
<evidence type="ECO:0000313" key="11">
    <source>
        <dbReference type="Proteomes" id="UP001282284"/>
    </source>
</evidence>
<evidence type="ECO:0000259" key="8">
    <source>
        <dbReference type="PROSITE" id="PS51192"/>
    </source>
</evidence>
<dbReference type="Pfam" id="PF16124">
    <property type="entry name" value="RecQ_Zn_bind"/>
    <property type="match status" value="1"/>
</dbReference>
<evidence type="ECO:0000313" key="10">
    <source>
        <dbReference type="EMBL" id="MDW0111647.1"/>
    </source>
</evidence>
<dbReference type="SMART" id="SM00490">
    <property type="entry name" value="HELICc"/>
    <property type="match status" value="1"/>
</dbReference>
<keyword evidence="3 10" id="KW-0347">Helicase</keyword>
<dbReference type="RefSeq" id="WP_317941537.1">
    <property type="nucleotide sequence ID" value="NZ_JAUBDI010000001.1"/>
</dbReference>
<evidence type="ECO:0000256" key="2">
    <source>
        <dbReference type="ARBA" id="ARBA00022801"/>
    </source>
</evidence>
<organism evidence="10 11">
    <name type="scientific">Sporosarcina saromensis</name>
    <dbReference type="NCBI Taxonomy" id="359365"/>
    <lineage>
        <taxon>Bacteria</taxon>
        <taxon>Bacillati</taxon>
        <taxon>Bacillota</taxon>
        <taxon>Bacilli</taxon>
        <taxon>Bacillales</taxon>
        <taxon>Caryophanaceae</taxon>
        <taxon>Sporosarcina</taxon>
    </lineage>
</organism>
<dbReference type="GO" id="GO:0016787">
    <property type="term" value="F:hydrolase activity"/>
    <property type="evidence" value="ECO:0007669"/>
    <property type="project" value="UniProtKB-KW"/>
</dbReference>
<dbReference type="InterPro" id="IPR027417">
    <property type="entry name" value="P-loop_NTPase"/>
</dbReference>
<dbReference type="EMBL" id="JAUBDI010000001">
    <property type="protein sequence ID" value="MDW0111647.1"/>
    <property type="molecule type" value="Genomic_DNA"/>
</dbReference>
<feature type="domain" description="Helicase ATP-binding" evidence="8">
    <location>
        <begin position="24"/>
        <end position="191"/>
    </location>
</feature>
<evidence type="ECO:0000256" key="4">
    <source>
        <dbReference type="ARBA" id="ARBA00022840"/>
    </source>
</evidence>
<dbReference type="CDD" id="cd17920">
    <property type="entry name" value="DEXHc_RecQ"/>
    <property type="match status" value="1"/>
</dbReference>
<dbReference type="InterPro" id="IPR014001">
    <property type="entry name" value="Helicase_ATP-bd"/>
</dbReference>
<evidence type="ECO:0000256" key="1">
    <source>
        <dbReference type="ARBA" id="ARBA00022741"/>
    </source>
</evidence>
<dbReference type="Gene3D" id="3.40.50.300">
    <property type="entry name" value="P-loop containing nucleotide triphosphate hydrolases"/>
    <property type="match status" value="2"/>
</dbReference>
<dbReference type="InterPro" id="IPR032284">
    <property type="entry name" value="RecQ_Zn-bd"/>
</dbReference>
<dbReference type="InterPro" id="IPR001650">
    <property type="entry name" value="Helicase_C-like"/>
</dbReference>
<sequence>MNLHDALKKHFGYDHFRPGQQAIVENVLRGRDTIGLLPTGMGKSLCYQLPGYLMEGTVLIISPLVSLMEDQVLQMKRNGEKRVIALNSSLVHEQRQKAFRRLADYKFIFTSPEMLSQSFIVDVFKEMNLALIVIDEAHCISQWGFDFRPDYLRIREFLSIINRPAVLALTATADQKVLEDIPFYLQMINPIIERQSLDRPNIAYSVVQLESVADKTEWIKWRLLSTTGPGIVYAPSRKRADELAIILQSIGVHAQSYHAGKEQDDRSIIQDQFLNGEIDWVCATNAFGMGVHKENVRQVIHDQLPATVAGYIQEVGRAGRDGRQSVATLLYTPADERLTNFIIQTDLPSEEEVIHYAKLLEKGETQINAARFSGLTDTALRVIEYYRERCSTEEIIQKFKMLAIQKDEQLKKMLALVHSTTCLRRTILAYFNENIVTNLRDCCTVCGLSDMEWLANIVQKDELQAKQRWDERITSLLT</sequence>
<dbReference type="InterPro" id="IPR004589">
    <property type="entry name" value="DNA_helicase_ATP-dep_RecQ"/>
</dbReference>
<dbReference type="GO" id="GO:0003678">
    <property type="term" value="F:DNA helicase activity"/>
    <property type="evidence" value="ECO:0007669"/>
    <property type="project" value="UniProtKB-EC"/>
</dbReference>
<dbReference type="Proteomes" id="UP001282284">
    <property type="component" value="Unassembled WGS sequence"/>
</dbReference>
<dbReference type="Pfam" id="PF00270">
    <property type="entry name" value="DEAD"/>
    <property type="match status" value="1"/>
</dbReference>
<evidence type="ECO:0000256" key="5">
    <source>
        <dbReference type="ARBA" id="ARBA00023125"/>
    </source>
</evidence>
<evidence type="ECO:0000259" key="9">
    <source>
        <dbReference type="PROSITE" id="PS51194"/>
    </source>
</evidence>
<dbReference type="SUPFAM" id="SSF52540">
    <property type="entry name" value="P-loop containing nucleoside triphosphate hydrolases"/>
    <property type="match status" value="1"/>
</dbReference>
<accession>A0ABU4G5I0</accession>
<proteinExistence type="predicted"/>
<reference evidence="10 11" key="1">
    <citation type="submission" date="2023-06" db="EMBL/GenBank/DDBJ databases">
        <title>Sporosarcina sp. nov., isolated from Korean traditional fermented seafood 'Jeotgal'.</title>
        <authorList>
            <person name="Yang A.I."/>
            <person name="Shin N.-R."/>
        </authorList>
    </citation>
    <scope>NUCLEOTIDE SEQUENCE [LARGE SCALE GENOMIC DNA]</scope>
    <source>
        <strain evidence="10 11">KCTC13119</strain>
    </source>
</reference>
<dbReference type="PROSITE" id="PS51192">
    <property type="entry name" value="HELICASE_ATP_BIND_1"/>
    <property type="match status" value="1"/>
</dbReference>
<gene>
    <name evidence="10" type="ORF">QT711_00525</name>
</gene>
<protein>
    <recommendedName>
        <fullName evidence="6">ATP-dependent DNA helicase RecQ</fullName>
    </recommendedName>
    <alternativeName>
        <fullName evidence="7">DNA 3'-5' helicase RecQ</fullName>
    </alternativeName>
</protein>
<dbReference type="PROSITE" id="PS51194">
    <property type="entry name" value="HELICASE_CTER"/>
    <property type="match status" value="1"/>
</dbReference>
<keyword evidence="5" id="KW-0238">DNA-binding</keyword>
<name>A0ABU4G5I0_9BACL</name>
<evidence type="ECO:0000256" key="7">
    <source>
        <dbReference type="ARBA" id="ARBA00044550"/>
    </source>
</evidence>
<keyword evidence="1" id="KW-0547">Nucleotide-binding</keyword>
<dbReference type="SMART" id="SM00487">
    <property type="entry name" value="DEXDc"/>
    <property type="match status" value="1"/>
</dbReference>
<dbReference type="Pfam" id="PF00271">
    <property type="entry name" value="Helicase_C"/>
    <property type="match status" value="1"/>
</dbReference>
<dbReference type="NCBIfam" id="TIGR00614">
    <property type="entry name" value="recQ_fam"/>
    <property type="match status" value="1"/>
</dbReference>
<dbReference type="PROSITE" id="PS00690">
    <property type="entry name" value="DEAH_ATP_HELICASE"/>
    <property type="match status" value="1"/>
</dbReference>
<evidence type="ECO:0000256" key="6">
    <source>
        <dbReference type="ARBA" id="ARBA00044535"/>
    </source>
</evidence>